<proteinExistence type="predicted"/>
<sequence>MILTLSILMTLLLVAAMVALIIARTRGKPIPLAVIPVIGLMALMVGSASFFVHRASGEQDYRELLWQPLAADKIPMLVESGYTVFVDLHSDWCMPCQTNRAGVLHRPDVVNTLMSGKVVLMQANWSQETDLIAPFYGKVAAPGAPFNKVYGPALPTGKVLPGELTENDVIVAIHKAKGH</sequence>
<evidence type="ECO:0000256" key="1">
    <source>
        <dbReference type="SAM" id="Phobius"/>
    </source>
</evidence>
<reference evidence="2 3" key="1">
    <citation type="submission" date="2021-05" db="EMBL/GenBank/DDBJ databases">
        <title>Shewanella sp. JM162201.</title>
        <authorList>
            <person name="Xu S."/>
            <person name="Li A."/>
        </authorList>
    </citation>
    <scope>NUCLEOTIDE SEQUENCE [LARGE SCALE GENOMIC DNA]</scope>
    <source>
        <strain evidence="2 3">JM162201</strain>
    </source>
</reference>
<dbReference type="CDD" id="cd02953">
    <property type="entry name" value="DsbDgamma"/>
    <property type="match status" value="1"/>
</dbReference>
<organism evidence="2 3">
    <name type="scientific">Shewanella jiangmenensis</name>
    <dbReference type="NCBI Taxonomy" id="2837387"/>
    <lineage>
        <taxon>Bacteria</taxon>
        <taxon>Pseudomonadati</taxon>
        <taxon>Pseudomonadota</taxon>
        <taxon>Gammaproteobacteria</taxon>
        <taxon>Alteromonadales</taxon>
        <taxon>Shewanellaceae</taxon>
        <taxon>Shewanella</taxon>
    </lineage>
</organism>
<dbReference type="InterPro" id="IPR035671">
    <property type="entry name" value="DsbD_gamma"/>
</dbReference>
<gene>
    <name evidence="2" type="ORF">KJI95_03805</name>
</gene>
<accession>A0ABS5V153</accession>
<evidence type="ECO:0000313" key="2">
    <source>
        <dbReference type="EMBL" id="MBT1443648.1"/>
    </source>
</evidence>
<dbReference type="PANTHER" id="PTHR32234">
    <property type="entry name" value="THIOL:DISULFIDE INTERCHANGE PROTEIN DSBD"/>
    <property type="match status" value="1"/>
</dbReference>
<name>A0ABS5V153_9GAMM</name>
<dbReference type="EMBL" id="JAHEPS010000001">
    <property type="protein sequence ID" value="MBT1443648.1"/>
    <property type="molecule type" value="Genomic_DNA"/>
</dbReference>
<feature type="transmembrane region" description="Helical" evidence="1">
    <location>
        <begin position="33"/>
        <end position="52"/>
    </location>
</feature>
<keyword evidence="1" id="KW-0812">Transmembrane</keyword>
<keyword evidence="1" id="KW-0472">Membrane</keyword>
<dbReference type="PANTHER" id="PTHR32234:SF3">
    <property type="entry name" value="SUPPRESSION OF COPPER SENSITIVITY PROTEIN"/>
    <property type="match status" value="1"/>
</dbReference>
<dbReference type="RefSeq" id="WP_214505818.1">
    <property type="nucleotide sequence ID" value="NZ_JAHEPS010000001.1"/>
</dbReference>
<keyword evidence="3" id="KW-1185">Reference proteome</keyword>
<dbReference type="SUPFAM" id="SSF52833">
    <property type="entry name" value="Thioredoxin-like"/>
    <property type="match status" value="1"/>
</dbReference>
<dbReference type="Gene3D" id="3.40.30.10">
    <property type="entry name" value="Glutaredoxin"/>
    <property type="match status" value="1"/>
</dbReference>
<dbReference type="Proteomes" id="UP001195903">
    <property type="component" value="Unassembled WGS sequence"/>
</dbReference>
<dbReference type="Pfam" id="PF13899">
    <property type="entry name" value="Thioredoxin_7"/>
    <property type="match status" value="1"/>
</dbReference>
<protein>
    <submittedName>
        <fullName evidence="2">Thioredoxin family protein</fullName>
    </submittedName>
</protein>
<dbReference type="InterPro" id="IPR036249">
    <property type="entry name" value="Thioredoxin-like_sf"/>
</dbReference>
<keyword evidence="1" id="KW-1133">Transmembrane helix</keyword>
<evidence type="ECO:0000313" key="3">
    <source>
        <dbReference type="Proteomes" id="UP001195903"/>
    </source>
</evidence>
<comment type="caution">
    <text evidence="2">The sequence shown here is derived from an EMBL/GenBank/DDBJ whole genome shotgun (WGS) entry which is preliminary data.</text>
</comment>